<dbReference type="RefSeq" id="WP_092475797.1">
    <property type="nucleotide sequence ID" value="NZ_FOOX01000028.1"/>
</dbReference>
<organism evidence="1 2">
    <name type="scientific">Desulfotruncus arcticus DSM 17038</name>
    <dbReference type="NCBI Taxonomy" id="1121424"/>
    <lineage>
        <taxon>Bacteria</taxon>
        <taxon>Bacillati</taxon>
        <taxon>Bacillota</taxon>
        <taxon>Clostridia</taxon>
        <taxon>Eubacteriales</taxon>
        <taxon>Desulfallaceae</taxon>
        <taxon>Desulfotruncus</taxon>
    </lineage>
</organism>
<evidence type="ECO:0000313" key="1">
    <source>
        <dbReference type="EMBL" id="SFH37004.1"/>
    </source>
</evidence>
<dbReference type="AlphaFoldDB" id="A0A1I2ZGY0"/>
<evidence type="ECO:0000313" key="2">
    <source>
        <dbReference type="Proteomes" id="UP000199337"/>
    </source>
</evidence>
<accession>A0A1I2ZGY0</accession>
<reference evidence="2" key="1">
    <citation type="submission" date="2016-10" db="EMBL/GenBank/DDBJ databases">
        <authorList>
            <person name="Varghese N."/>
            <person name="Submissions S."/>
        </authorList>
    </citation>
    <scope>NUCLEOTIDE SEQUENCE [LARGE SCALE GENOMIC DNA]</scope>
    <source>
        <strain evidence="2">DSM 17038</strain>
    </source>
</reference>
<proteinExistence type="predicted"/>
<dbReference type="EMBL" id="FOOX01000028">
    <property type="protein sequence ID" value="SFH37004.1"/>
    <property type="molecule type" value="Genomic_DNA"/>
</dbReference>
<dbReference type="STRING" id="341036.SAMN05660649_04935"/>
<dbReference type="OrthoDB" id="2621641at2"/>
<sequence length="89" mass="9938">MNDLISYRLCADLHAPASAKLLYCYLLDMAGGRHHSVVISIKSLGKSVGLFRSATSRNLNRLRRRLGMIGIVPRYSEDGGRLSNQYTLK</sequence>
<protein>
    <recommendedName>
        <fullName evidence="3">Helix-turn-helix domain-containing protein</fullName>
    </recommendedName>
</protein>
<keyword evidence="2" id="KW-1185">Reference proteome</keyword>
<name>A0A1I2ZGY0_9FIRM</name>
<evidence type="ECO:0008006" key="3">
    <source>
        <dbReference type="Google" id="ProtNLM"/>
    </source>
</evidence>
<dbReference type="Proteomes" id="UP000199337">
    <property type="component" value="Unassembled WGS sequence"/>
</dbReference>
<gene>
    <name evidence="1" type="ORF">SAMN05660649_04935</name>
</gene>